<protein>
    <recommendedName>
        <fullName evidence="2">PrkA AAA domain-containing protein</fullName>
    </recommendedName>
</protein>
<feature type="non-terminal residue" evidence="1">
    <location>
        <position position="68"/>
    </location>
</feature>
<gene>
    <name evidence="1" type="ORF">S01H1_24315</name>
</gene>
<feature type="non-terminal residue" evidence="1">
    <location>
        <position position="1"/>
    </location>
</feature>
<accession>X0UXC1</accession>
<organism evidence="1">
    <name type="scientific">marine sediment metagenome</name>
    <dbReference type="NCBI Taxonomy" id="412755"/>
    <lineage>
        <taxon>unclassified sequences</taxon>
        <taxon>metagenomes</taxon>
        <taxon>ecological metagenomes</taxon>
    </lineage>
</organism>
<sequence length="68" mass="7632">EKVTRGGRTVYDFPFFRLGDRHIVGWYEEVNGLVNFVKEASRGGSATEQAFVLVGEPGNGKTFFVDYL</sequence>
<dbReference type="AlphaFoldDB" id="X0UXC1"/>
<comment type="caution">
    <text evidence="1">The sequence shown here is derived from an EMBL/GenBank/DDBJ whole genome shotgun (WGS) entry which is preliminary data.</text>
</comment>
<proteinExistence type="predicted"/>
<evidence type="ECO:0008006" key="2">
    <source>
        <dbReference type="Google" id="ProtNLM"/>
    </source>
</evidence>
<dbReference type="EMBL" id="BARS01014409">
    <property type="protein sequence ID" value="GAF93095.1"/>
    <property type="molecule type" value="Genomic_DNA"/>
</dbReference>
<reference evidence="1" key="1">
    <citation type="journal article" date="2014" name="Front. Microbiol.">
        <title>High frequency of phylogenetically diverse reductive dehalogenase-homologous genes in deep subseafloor sedimentary metagenomes.</title>
        <authorList>
            <person name="Kawai M."/>
            <person name="Futagami T."/>
            <person name="Toyoda A."/>
            <person name="Takaki Y."/>
            <person name="Nishi S."/>
            <person name="Hori S."/>
            <person name="Arai W."/>
            <person name="Tsubouchi T."/>
            <person name="Morono Y."/>
            <person name="Uchiyama I."/>
            <person name="Ito T."/>
            <person name="Fujiyama A."/>
            <person name="Inagaki F."/>
            <person name="Takami H."/>
        </authorList>
    </citation>
    <scope>NUCLEOTIDE SEQUENCE</scope>
    <source>
        <strain evidence="1">Expedition CK06-06</strain>
    </source>
</reference>
<evidence type="ECO:0000313" key="1">
    <source>
        <dbReference type="EMBL" id="GAF93095.1"/>
    </source>
</evidence>
<name>X0UXC1_9ZZZZ</name>